<sequence>MPTQNHRSNHVAEYRNATFLTRREMLAAAGAALAVSGCRSEPEASLEPTAKRSDVPLKIVLVGTDEDAEGIRRAWMSVDEQPLEISVLAASRTEGGEWMKKLTTAARACDVVIYPMFAVSELMQAETLVPISDDQFEAMEEELGSVLSAPRNGSARYGGQYVAMPLGARLPGLLSTREVPELTSWADYDGWVASELDGKAAEPLAAGWAAVMYLWRAVSSVPQGWLFSREDFRPTIDSDEYVDVLEQMANTVQHYKPGRLTPEEIWEGIRTGDIAGGIGFPTSEMDSDVQVTISDLPGGQRVRMMLDPFSPVVSLSSYCRQSATSKRLMNWLSAGEGSQLLRRQVSMITATRTKTTSVLATEPQADNPYEAWLIGRLGMPVTVPSLPLLAASEYYETLDDAVGRTLDGKIGPKPALAEVAEKWQAITQRVGKEKQQSAWRRAQGLRA</sequence>
<gene>
    <name evidence="1" type="ORF">CA13_49260</name>
</gene>
<name>A0A5C5Z9G7_9BACT</name>
<dbReference type="Gene3D" id="3.40.190.10">
    <property type="entry name" value="Periplasmic binding protein-like II"/>
    <property type="match status" value="1"/>
</dbReference>
<dbReference type="SUPFAM" id="SSF53850">
    <property type="entry name" value="Periplasmic binding protein-like II"/>
    <property type="match status" value="1"/>
</dbReference>
<dbReference type="Proteomes" id="UP000315010">
    <property type="component" value="Unassembled WGS sequence"/>
</dbReference>
<protein>
    <recommendedName>
        <fullName evidence="3">Bacterial extracellular solute-binding protein</fullName>
    </recommendedName>
</protein>
<keyword evidence="2" id="KW-1185">Reference proteome</keyword>
<dbReference type="AlphaFoldDB" id="A0A5C5Z9G7"/>
<proteinExistence type="predicted"/>
<evidence type="ECO:0000313" key="2">
    <source>
        <dbReference type="Proteomes" id="UP000315010"/>
    </source>
</evidence>
<comment type="caution">
    <text evidence="1">The sequence shown here is derived from an EMBL/GenBank/DDBJ whole genome shotgun (WGS) entry which is preliminary data.</text>
</comment>
<evidence type="ECO:0008006" key="3">
    <source>
        <dbReference type="Google" id="ProtNLM"/>
    </source>
</evidence>
<reference evidence="1 2" key="1">
    <citation type="submission" date="2019-02" db="EMBL/GenBank/DDBJ databases">
        <title>Deep-cultivation of Planctomycetes and their phenomic and genomic characterization uncovers novel biology.</title>
        <authorList>
            <person name="Wiegand S."/>
            <person name="Jogler M."/>
            <person name="Boedeker C."/>
            <person name="Pinto D."/>
            <person name="Vollmers J."/>
            <person name="Rivas-Marin E."/>
            <person name="Kohn T."/>
            <person name="Peeters S.H."/>
            <person name="Heuer A."/>
            <person name="Rast P."/>
            <person name="Oberbeckmann S."/>
            <person name="Bunk B."/>
            <person name="Jeske O."/>
            <person name="Meyerdierks A."/>
            <person name="Storesund J.E."/>
            <person name="Kallscheuer N."/>
            <person name="Luecker S."/>
            <person name="Lage O.M."/>
            <person name="Pohl T."/>
            <person name="Merkel B.J."/>
            <person name="Hornburger P."/>
            <person name="Mueller R.-W."/>
            <person name="Bruemmer F."/>
            <person name="Labrenz M."/>
            <person name="Spormann A.M."/>
            <person name="Op Den Camp H."/>
            <person name="Overmann J."/>
            <person name="Amann R."/>
            <person name="Jetten M.S.M."/>
            <person name="Mascher T."/>
            <person name="Medema M.H."/>
            <person name="Devos D.P."/>
            <person name="Kaster A.-K."/>
            <person name="Ovreas L."/>
            <person name="Rohde M."/>
            <person name="Galperin M.Y."/>
            <person name="Jogler C."/>
        </authorList>
    </citation>
    <scope>NUCLEOTIDE SEQUENCE [LARGE SCALE GENOMIC DNA]</scope>
    <source>
        <strain evidence="1 2">CA13</strain>
    </source>
</reference>
<evidence type="ECO:0000313" key="1">
    <source>
        <dbReference type="EMBL" id="TWT83461.1"/>
    </source>
</evidence>
<organism evidence="1 2">
    <name type="scientific">Novipirellula herctigrandis</name>
    <dbReference type="NCBI Taxonomy" id="2527986"/>
    <lineage>
        <taxon>Bacteria</taxon>
        <taxon>Pseudomonadati</taxon>
        <taxon>Planctomycetota</taxon>
        <taxon>Planctomycetia</taxon>
        <taxon>Pirellulales</taxon>
        <taxon>Pirellulaceae</taxon>
        <taxon>Novipirellula</taxon>
    </lineage>
</organism>
<dbReference type="EMBL" id="SJPJ01000001">
    <property type="protein sequence ID" value="TWT83461.1"/>
    <property type="molecule type" value="Genomic_DNA"/>
</dbReference>
<accession>A0A5C5Z9G7</accession>